<dbReference type="RefSeq" id="WP_138085980.1">
    <property type="nucleotide sequence ID" value="NZ_VAUV01000006.1"/>
</dbReference>
<evidence type="ECO:0000313" key="2">
    <source>
        <dbReference type="Proteomes" id="UP000306196"/>
    </source>
</evidence>
<protein>
    <submittedName>
        <fullName evidence="1">Uncharacterized protein</fullName>
    </submittedName>
</protein>
<sequence length="442" mass="49747">MPSAQAIFKRRTVLKAGLSSLALVNLGRPTSSRAVNPSDNIAEAAHQEIWRRFIDSRFDTMLHYAGLNGEVILPTREECLAAKPNGLSWSTPIEDGPFFGGLYLDGLCNRWRAKRDEESANKAHRIATGLMKLASLSPTPGFVPRGIGADGQSCYPASSEDQVFPWFYGLWCYWRSGLMSEADRPKLVALLRDTVIALESHQWRVPCIRPDFGYRGTFTRATAHDAARFLLLLRAMHEMTGEVQWLEQYQSRMIEKIGKQGQTRLQVCASGLEYGGHNGSETYLWTHSMSQASLRALADLETDAETRNAYTTGLRVSAERAAPHLERASKYDPLARSNFDIDWRFLNASWKPQKNSEEAIALGRSQLPLWASHNPRSPYEDDTAREPLFAAWIIALAGEKTHDQPPLESMLKRYDWSSMHTASMFIVINLQFESHRGTSPTQ</sequence>
<dbReference type="EMBL" id="VAUV01000006">
    <property type="protein sequence ID" value="TLD71152.1"/>
    <property type="molecule type" value="Genomic_DNA"/>
</dbReference>
<dbReference type="AlphaFoldDB" id="A0A5R8KFR9"/>
<comment type="caution">
    <text evidence="1">The sequence shown here is derived from an EMBL/GenBank/DDBJ whole genome shotgun (WGS) entry which is preliminary data.</text>
</comment>
<accession>A0A5R8KFR9</accession>
<gene>
    <name evidence="1" type="ORF">FEM03_09590</name>
</gene>
<dbReference type="OrthoDB" id="177692at2"/>
<keyword evidence="2" id="KW-1185">Reference proteome</keyword>
<organism evidence="1 2">
    <name type="scientific">Phragmitibacter flavus</name>
    <dbReference type="NCBI Taxonomy" id="2576071"/>
    <lineage>
        <taxon>Bacteria</taxon>
        <taxon>Pseudomonadati</taxon>
        <taxon>Verrucomicrobiota</taxon>
        <taxon>Verrucomicrobiia</taxon>
        <taxon>Verrucomicrobiales</taxon>
        <taxon>Verrucomicrobiaceae</taxon>
        <taxon>Phragmitibacter</taxon>
    </lineage>
</organism>
<proteinExistence type="predicted"/>
<name>A0A5R8KFR9_9BACT</name>
<dbReference type="Proteomes" id="UP000306196">
    <property type="component" value="Unassembled WGS sequence"/>
</dbReference>
<reference evidence="1 2" key="1">
    <citation type="submission" date="2019-05" db="EMBL/GenBank/DDBJ databases">
        <title>Verrucobacter flavum gen. nov., sp. nov. a new member of the family Verrucomicrobiaceae.</title>
        <authorList>
            <person name="Szuroczki S."/>
            <person name="Abbaszade G."/>
            <person name="Szabo A."/>
            <person name="Felfoldi T."/>
            <person name="Schumann P."/>
            <person name="Boka K."/>
            <person name="Keki Z."/>
            <person name="Toumi M."/>
            <person name="Toth E."/>
        </authorList>
    </citation>
    <scope>NUCLEOTIDE SEQUENCE [LARGE SCALE GENOMIC DNA]</scope>
    <source>
        <strain evidence="1 2">MG-N-17</strain>
    </source>
</reference>
<evidence type="ECO:0000313" key="1">
    <source>
        <dbReference type="EMBL" id="TLD71152.1"/>
    </source>
</evidence>